<dbReference type="PIRSF" id="PIRSF028696">
    <property type="entry name" value="UCP028696"/>
    <property type="match status" value="1"/>
</dbReference>
<dbReference type="OrthoDB" id="6199337at2"/>
<sequence length="331" mass="37173">MSSHSLGRIAHISALLIASFPGYAATAKDWQPGLSGDIAVMAGYSHTRSQFDTDNNVTDSLDSQGQGRDSGIIFPLGTLKYTNQAGDKQVYMGSNQSDLIYGRFNLELGYKQRLQDNSVITIAYAPGLIASETWKDPFVTNVNREETDVNTKALRLIYDRILGTNFSFEFALREREIDNEESGLANFTPDEQALLRRDSDIYYSQLSYLHRINQDLALRGATSYTRTDADGDAMSNDRYGADITVIKNFERSNLAVTLHYDYSEYDKANPVFGKKQEDSLLAAYLAYRYAEPFGWKQWSFLGIAGYGYSDSKINFYENEGTVITAGLSYHF</sequence>
<reference evidence="2 3" key="1">
    <citation type="submission" date="2015-05" db="EMBL/GenBank/DDBJ databases">
        <title>Photobacterium galathea sp. nov.</title>
        <authorList>
            <person name="Machado H."/>
            <person name="Gram L."/>
        </authorList>
    </citation>
    <scope>NUCLEOTIDE SEQUENCE [LARGE SCALE GENOMIC DNA]</scope>
    <source>
        <strain evidence="2 3">DSM 22954</strain>
    </source>
</reference>
<comment type="caution">
    <text evidence="2">The sequence shown here is derived from an EMBL/GenBank/DDBJ whole genome shotgun (WGS) entry which is preliminary data.</text>
</comment>
<evidence type="ECO:0000313" key="3">
    <source>
        <dbReference type="Proteomes" id="UP000035909"/>
    </source>
</evidence>
<evidence type="ECO:0000256" key="1">
    <source>
        <dbReference type="SAM" id="SignalP"/>
    </source>
</evidence>
<dbReference type="PATRIC" id="fig|320778.3.peg.2819"/>
<keyword evidence="3" id="KW-1185">Reference proteome</keyword>
<name>A0A0J1HAN2_9GAMM</name>
<protein>
    <recommendedName>
        <fullName evidence="4">DUF2860 domain-containing protein</fullName>
    </recommendedName>
</protein>
<dbReference type="InterPro" id="IPR016896">
    <property type="entry name" value="DUF2860"/>
</dbReference>
<keyword evidence="1" id="KW-0732">Signal</keyword>
<accession>A0A0J1HAN2</accession>
<organism evidence="2 3">
    <name type="scientific">Photobacterium ganghwense</name>
    <dbReference type="NCBI Taxonomy" id="320778"/>
    <lineage>
        <taxon>Bacteria</taxon>
        <taxon>Pseudomonadati</taxon>
        <taxon>Pseudomonadota</taxon>
        <taxon>Gammaproteobacteria</taxon>
        <taxon>Vibrionales</taxon>
        <taxon>Vibrionaceae</taxon>
        <taxon>Photobacterium</taxon>
    </lineage>
</organism>
<dbReference type="Proteomes" id="UP000035909">
    <property type="component" value="Unassembled WGS sequence"/>
</dbReference>
<feature type="chain" id="PRO_5005252454" description="DUF2860 domain-containing protein" evidence="1">
    <location>
        <begin position="25"/>
        <end position="331"/>
    </location>
</feature>
<dbReference type="AlphaFoldDB" id="A0A0J1HAN2"/>
<gene>
    <name evidence="2" type="ORF">ABT57_12920</name>
</gene>
<dbReference type="RefSeq" id="WP_047885642.1">
    <property type="nucleotide sequence ID" value="NZ_CP071325.1"/>
</dbReference>
<dbReference type="EMBL" id="LDOU01000013">
    <property type="protein sequence ID" value="KLV08715.1"/>
    <property type="molecule type" value="Genomic_DNA"/>
</dbReference>
<proteinExistence type="predicted"/>
<evidence type="ECO:0008006" key="4">
    <source>
        <dbReference type="Google" id="ProtNLM"/>
    </source>
</evidence>
<dbReference type="Pfam" id="PF11059">
    <property type="entry name" value="DUF2860"/>
    <property type="match status" value="1"/>
</dbReference>
<feature type="signal peptide" evidence="1">
    <location>
        <begin position="1"/>
        <end position="24"/>
    </location>
</feature>
<evidence type="ECO:0000313" key="2">
    <source>
        <dbReference type="EMBL" id="KLV08715.1"/>
    </source>
</evidence>